<dbReference type="Pfam" id="PF04055">
    <property type="entry name" value="Radical_SAM"/>
    <property type="match status" value="1"/>
</dbReference>
<feature type="binding site" evidence="12">
    <location>
        <position position="348"/>
    </location>
    <ligand>
        <name>S-adenosyl-L-methionine</name>
        <dbReference type="ChEBI" id="CHEBI:59789"/>
    </ligand>
</feature>
<comment type="function">
    <text evidence="12">Specifically methylates position 2 of adenine 2503 in 23S rRNA and position 2 of adenine 37 in tRNAs.</text>
</comment>
<keyword evidence="8 12" id="KW-0819">tRNA processing</keyword>
<dbReference type="GO" id="GO:0070475">
    <property type="term" value="P:rRNA base methylation"/>
    <property type="evidence" value="ECO:0007669"/>
    <property type="project" value="UniProtKB-UniRule"/>
</dbReference>
<dbReference type="PROSITE" id="PS51918">
    <property type="entry name" value="RADICAL_SAM"/>
    <property type="match status" value="1"/>
</dbReference>
<evidence type="ECO:0000256" key="4">
    <source>
        <dbReference type="ARBA" id="ARBA00022552"/>
    </source>
</evidence>
<dbReference type="GO" id="GO:0046872">
    <property type="term" value="F:metal ion binding"/>
    <property type="evidence" value="ECO:0007669"/>
    <property type="project" value="UniProtKB-KW"/>
</dbReference>
<dbReference type="HAMAP" id="MF_01849">
    <property type="entry name" value="RNA_methyltr_RlmN"/>
    <property type="match status" value="1"/>
</dbReference>
<keyword evidence="2 12" id="KW-0004">4Fe-4S</keyword>
<reference evidence="17" key="3">
    <citation type="submission" date="2023-06" db="EMBL/GenBank/DDBJ databases">
        <title>Pangenomics reveal diversification of enzyme families and niche specialization in globally abundant SAR202 bacteria.</title>
        <authorList>
            <person name="Saw J.H.W."/>
        </authorList>
    </citation>
    <scope>NUCLEOTIDE SEQUENCE [LARGE SCALE GENOMIC DNA]</scope>
    <source>
        <strain evidence="17">JH1073</strain>
    </source>
</reference>
<evidence type="ECO:0000256" key="3">
    <source>
        <dbReference type="ARBA" id="ARBA00022490"/>
    </source>
</evidence>
<dbReference type="SFLD" id="SFLDF00275">
    <property type="entry name" value="adenosine_C2_methyltransferase"/>
    <property type="match status" value="1"/>
</dbReference>
<dbReference type="InterPro" id="IPR040072">
    <property type="entry name" value="Methyltransferase_A"/>
</dbReference>
<dbReference type="GO" id="GO:0005737">
    <property type="term" value="C:cytoplasm"/>
    <property type="evidence" value="ECO:0007669"/>
    <property type="project" value="UniProtKB-SubCell"/>
</dbReference>
<dbReference type="SFLD" id="SFLDS00029">
    <property type="entry name" value="Radical_SAM"/>
    <property type="match status" value="1"/>
</dbReference>
<dbReference type="Pfam" id="PF21016">
    <property type="entry name" value="RlmN_N"/>
    <property type="match status" value="1"/>
</dbReference>
<dbReference type="Proteomes" id="UP001321249">
    <property type="component" value="Unassembled WGS sequence"/>
</dbReference>
<comment type="catalytic activity">
    <reaction evidence="12">
        <text>adenosine(2503) in 23S rRNA + 2 reduced [2Fe-2S]-[ferredoxin] + 2 S-adenosyl-L-methionine = 2-methyladenosine(2503) in 23S rRNA + 5'-deoxyadenosine + L-methionine + 2 oxidized [2Fe-2S]-[ferredoxin] + S-adenosyl-L-homocysteine</text>
        <dbReference type="Rhea" id="RHEA:42916"/>
        <dbReference type="Rhea" id="RHEA-COMP:10000"/>
        <dbReference type="Rhea" id="RHEA-COMP:10001"/>
        <dbReference type="Rhea" id="RHEA-COMP:10152"/>
        <dbReference type="Rhea" id="RHEA-COMP:10282"/>
        <dbReference type="ChEBI" id="CHEBI:17319"/>
        <dbReference type="ChEBI" id="CHEBI:33737"/>
        <dbReference type="ChEBI" id="CHEBI:33738"/>
        <dbReference type="ChEBI" id="CHEBI:57844"/>
        <dbReference type="ChEBI" id="CHEBI:57856"/>
        <dbReference type="ChEBI" id="CHEBI:59789"/>
        <dbReference type="ChEBI" id="CHEBI:74411"/>
        <dbReference type="ChEBI" id="CHEBI:74497"/>
        <dbReference type="EC" id="2.1.1.192"/>
    </reaction>
</comment>
<dbReference type="InterPro" id="IPR058240">
    <property type="entry name" value="rSAM_sf"/>
</dbReference>
<dbReference type="EC" id="2.1.1.192" evidence="12"/>
<organism evidence="16 17">
    <name type="scientific">Candidatus Lucifugimonas marina</name>
    <dbReference type="NCBI Taxonomy" id="3038979"/>
    <lineage>
        <taxon>Bacteria</taxon>
        <taxon>Bacillati</taxon>
        <taxon>Chloroflexota</taxon>
        <taxon>Dehalococcoidia</taxon>
        <taxon>SAR202 cluster</taxon>
        <taxon>Candidatus Lucifugimonadales</taxon>
        <taxon>Candidatus Lucifugimonadaceae</taxon>
        <taxon>Candidatus Lucifugimonas</taxon>
    </lineage>
</organism>
<dbReference type="Proteomes" id="UP001219901">
    <property type="component" value="Chromosome"/>
</dbReference>
<keyword evidence="17" id="KW-1185">Reference proteome</keyword>
<dbReference type="InterPro" id="IPR004383">
    <property type="entry name" value="rRNA_lsu_MTrfase_RlmN/Cfr"/>
</dbReference>
<keyword evidence="11 12" id="KW-0411">Iron-sulfur</keyword>
<feature type="binding site" evidence="12">
    <location>
        <position position="157"/>
    </location>
    <ligand>
        <name>[4Fe-4S] cluster</name>
        <dbReference type="ChEBI" id="CHEBI:49883"/>
        <note>4Fe-4S-S-AdoMet</note>
    </ligand>
</feature>
<gene>
    <name evidence="12 16" type="primary">rlmN</name>
    <name evidence="15" type="ORF">GKO46_09415</name>
    <name evidence="16" type="ORF">GKO48_12125</name>
</gene>
<keyword evidence="10 12" id="KW-0408">Iron</keyword>
<keyword evidence="5 12" id="KW-0489">Methyltransferase</keyword>
<evidence type="ECO:0000256" key="7">
    <source>
        <dbReference type="ARBA" id="ARBA00022691"/>
    </source>
</evidence>
<dbReference type="EMBL" id="CP046147">
    <property type="protein sequence ID" value="WFG40325.1"/>
    <property type="molecule type" value="Genomic_DNA"/>
</dbReference>
<evidence type="ECO:0000256" key="10">
    <source>
        <dbReference type="ARBA" id="ARBA00023004"/>
    </source>
</evidence>
<dbReference type="AlphaFoldDB" id="A0AAJ6CVT1"/>
<evidence type="ECO:0000256" key="12">
    <source>
        <dbReference type="HAMAP-Rule" id="MF_01849"/>
    </source>
</evidence>
<feature type="binding site" evidence="12">
    <location>
        <begin position="217"/>
        <end position="218"/>
    </location>
    <ligand>
        <name>S-adenosyl-L-methionine</name>
        <dbReference type="ChEBI" id="CHEBI:59789"/>
    </ligand>
</feature>
<dbReference type="GO" id="GO:0002935">
    <property type="term" value="F:tRNA (adenine(37)-C2)-methyltransferase activity"/>
    <property type="evidence" value="ECO:0007669"/>
    <property type="project" value="UniProtKB-UniRule"/>
</dbReference>
<feature type="region of interest" description="Disordered" evidence="13">
    <location>
        <begin position="1"/>
        <end position="37"/>
    </location>
</feature>
<dbReference type="GO" id="GO:0051539">
    <property type="term" value="F:4 iron, 4 sulfur cluster binding"/>
    <property type="evidence" value="ECO:0007669"/>
    <property type="project" value="UniProtKB-UniRule"/>
</dbReference>
<protein>
    <recommendedName>
        <fullName evidence="12">Probable dual-specificity RNA methyltransferase RlmN</fullName>
        <ecNumber evidence="12">2.1.1.192</ecNumber>
    </recommendedName>
    <alternativeName>
        <fullName evidence="12">23S rRNA (adenine(2503)-C(2))-methyltransferase</fullName>
    </alternativeName>
    <alternativeName>
        <fullName evidence="12">23S rRNA m2A2503 methyltransferase</fullName>
    </alternativeName>
    <alternativeName>
        <fullName evidence="12">Ribosomal RNA large subunit methyltransferase N</fullName>
    </alternativeName>
    <alternativeName>
        <fullName evidence="12">tRNA (adenine(37)-C(2))-methyltransferase</fullName>
    </alternativeName>
    <alternativeName>
        <fullName evidence="12">tRNA m2A37 methyltransferase</fullName>
    </alternativeName>
</protein>
<keyword evidence="7 12" id="KW-0949">S-adenosyl-L-methionine</keyword>
<comment type="miscellaneous">
    <text evidence="12">Reaction proceeds by a ping-pong mechanism involving intermediate methylation of a conserved cysteine residue.</text>
</comment>
<dbReference type="FunFam" id="3.20.20.70:FF:000014">
    <property type="entry name" value="Probable dual-specificity RNA methyltransferase RlmN"/>
    <property type="match status" value="1"/>
</dbReference>
<dbReference type="NCBIfam" id="TIGR00048">
    <property type="entry name" value="rRNA_mod_RlmN"/>
    <property type="match status" value="1"/>
</dbReference>
<reference evidence="16" key="2">
    <citation type="journal article" date="2023" name="Nat. Commun.">
        <title>Cultivation of marine bacteria of the SAR202 clade.</title>
        <authorList>
            <person name="Lim Y."/>
            <person name="Seo J.H."/>
            <person name="Giovannoni S.J."/>
            <person name="Kang I."/>
            <person name="Cho J.C."/>
        </authorList>
    </citation>
    <scope>NUCLEOTIDE SEQUENCE</scope>
    <source>
        <strain evidence="16">JH1073</strain>
    </source>
</reference>
<evidence type="ECO:0000259" key="14">
    <source>
        <dbReference type="PROSITE" id="PS51918"/>
    </source>
</evidence>
<sequence>MTTPSSTSPNSGDSGSDSVSAADASEASNTSDTSSKLPSILELSRDRLVSTMIEMGEKKFRADQLWRSIYHEAAESFDDMSTLSKPFRKTLNEKYTISSVEQAMFITSKDKSTSKALYKLRDGELIETVLMRYETDGHRRNRKTACISTQAGCALGCTFCATGQQGFRRNLTVGEIVAQVIEMQRIAYAEDEAQMEAGKRTKGELQGVTNVVFMGMGEPLANYKNTMAAIRVLNDGQGLNIGARHITVSTVGLVPQILQLAEEELQINLAISLHAPDNATRSQTMPINQRYPVEDLIRACHKYADATGRRIFFEYVLLKEQNDSLEQAQKLGRLLNGLHCHVNLIPVNPTKLGPFERTDLGSAKEFQGGLKQYGIPSTVRMEKGIDINAGCGQLRERAIDILGA</sequence>
<feature type="binding site" evidence="12">
    <location>
        <position position="153"/>
    </location>
    <ligand>
        <name>[4Fe-4S] cluster</name>
        <dbReference type="ChEBI" id="CHEBI:49883"/>
        <note>4Fe-4S-S-AdoMet</note>
    </ligand>
</feature>
<feature type="binding site" evidence="12">
    <location>
        <position position="249"/>
    </location>
    <ligand>
        <name>S-adenosyl-L-methionine</name>
        <dbReference type="ChEBI" id="CHEBI:59789"/>
    </ligand>
</feature>
<dbReference type="Gene3D" id="1.10.150.530">
    <property type="match status" value="1"/>
</dbReference>
<comment type="cofactor">
    <cofactor evidence="12">
        <name>[4Fe-4S] cluster</name>
        <dbReference type="ChEBI" id="CHEBI:49883"/>
    </cofactor>
    <text evidence="12">Binds 1 [4Fe-4S] cluster. The cluster is coordinated with 3 cysteines and an exchangeable S-adenosyl-L-methionine.</text>
</comment>
<evidence type="ECO:0000256" key="11">
    <source>
        <dbReference type="ARBA" id="ARBA00023014"/>
    </source>
</evidence>
<feature type="domain" description="Radical SAM core" evidence="14">
    <location>
        <begin position="139"/>
        <end position="386"/>
    </location>
</feature>
<evidence type="ECO:0000313" key="15">
    <source>
        <dbReference type="EMBL" id="MDG0867286.1"/>
    </source>
</evidence>
<dbReference type="CDD" id="cd01335">
    <property type="entry name" value="Radical_SAM"/>
    <property type="match status" value="1"/>
</dbReference>
<dbReference type="GO" id="GO:0000049">
    <property type="term" value="F:tRNA binding"/>
    <property type="evidence" value="ECO:0007669"/>
    <property type="project" value="UniProtKB-UniRule"/>
</dbReference>
<evidence type="ECO:0000256" key="13">
    <source>
        <dbReference type="SAM" id="MobiDB-lite"/>
    </source>
</evidence>
<evidence type="ECO:0000256" key="6">
    <source>
        <dbReference type="ARBA" id="ARBA00022679"/>
    </source>
</evidence>
<dbReference type="InterPro" id="IPR007197">
    <property type="entry name" value="rSAM"/>
</dbReference>
<keyword evidence="9 12" id="KW-0479">Metal-binding</keyword>
<feature type="active site" description="Proton acceptor" evidence="12">
    <location>
        <position position="127"/>
    </location>
</feature>
<feature type="compositionally biased region" description="Low complexity" evidence="13">
    <location>
        <begin position="1"/>
        <end position="29"/>
    </location>
</feature>
<keyword evidence="3 12" id="KW-0963">Cytoplasm</keyword>
<feature type="binding site" evidence="12">
    <location>
        <begin position="272"/>
        <end position="274"/>
    </location>
    <ligand>
        <name>S-adenosyl-L-methionine</name>
        <dbReference type="ChEBI" id="CHEBI:59789"/>
    </ligand>
</feature>
<dbReference type="PIRSF" id="PIRSF006004">
    <property type="entry name" value="CHP00048"/>
    <property type="match status" value="1"/>
</dbReference>
<dbReference type="RefSeq" id="WP_342825506.1">
    <property type="nucleotide sequence ID" value="NZ_CP046146.1"/>
</dbReference>
<dbReference type="InterPro" id="IPR013785">
    <property type="entry name" value="Aldolase_TIM"/>
</dbReference>
<feature type="binding site" evidence="12">
    <location>
        <position position="160"/>
    </location>
    <ligand>
        <name>[4Fe-4S] cluster</name>
        <dbReference type="ChEBI" id="CHEBI:49883"/>
        <note>4Fe-4S-S-AdoMet</note>
    </ligand>
</feature>
<comment type="caution">
    <text evidence="12">Lacks conserved residue(s) required for the propagation of feature annotation.</text>
</comment>
<reference evidence="17 18" key="1">
    <citation type="submission" date="2019-11" db="EMBL/GenBank/DDBJ databases">
        <authorList>
            <person name="Cho J.-C."/>
        </authorList>
    </citation>
    <scope>NUCLEOTIDE SEQUENCE [LARGE SCALE GENOMIC DNA]</scope>
    <source>
        <strain evidence="16 17">JH1073</strain>
        <strain evidence="15 18">JH702</strain>
    </source>
</reference>
<keyword evidence="6 12" id="KW-0808">Transferase</keyword>
<proteinExistence type="inferred from homology"/>
<dbReference type="GO" id="GO:0030488">
    <property type="term" value="P:tRNA methylation"/>
    <property type="evidence" value="ECO:0007669"/>
    <property type="project" value="UniProtKB-UniRule"/>
</dbReference>
<evidence type="ECO:0000313" key="16">
    <source>
        <dbReference type="EMBL" id="WFG40325.1"/>
    </source>
</evidence>
<dbReference type="Gene3D" id="3.20.20.70">
    <property type="entry name" value="Aldolase class I"/>
    <property type="match status" value="1"/>
</dbReference>
<evidence type="ECO:0000256" key="9">
    <source>
        <dbReference type="ARBA" id="ARBA00022723"/>
    </source>
</evidence>
<comment type="subcellular location">
    <subcellularLocation>
        <location evidence="1 12">Cytoplasm</location>
    </subcellularLocation>
</comment>
<comment type="similarity">
    <text evidence="12">Belongs to the radical SAM superfamily. RlmN family.</text>
</comment>
<accession>A0AAJ6CVT1</accession>
<evidence type="ECO:0000313" key="17">
    <source>
        <dbReference type="Proteomes" id="UP001219901"/>
    </source>
</evidence>
<dbReference type="GO" id="GO:0019843">
    <property type="term" value="F:rRNA binding"/>
    <property type="evidence" value="ECO:0007669"/>
    <property type="project" value="UniProtKB-UniRule"/>
</dbReference>
<evidence type="ECO:0000256" key="5">
    <source>
        <dbReference type="ARBA" id="ARBA00022603"/>
    </source>
</evidence>
<dbReference type="PANTHER" id="PTHR30544:SF5">
    <property type="entry name" value="RADICAL SAM CORE DOMAIN-CONTAINING PROTEIN"/>
    <property type="match status" value="1"/>
</dbReference>
<dbReference type="PANTHER" id="PTHR30544">
    <property type="entry name" value="23S RRNA METHYLTRANSFERASE"/>
    <property type="match status" value="1"/>
</dbReference>
<dbReference type="EMBL" id="WMBE01000003">
    <property type="protein sequence ID" value="MDG0867286.1"/>
    <property type="molecule type" value="Genomic_DNA"/>
</dbReference>
<evidence type="ECO:0000313" key="18">
    <source>
        <dbReference type="Proteomes" id="UP001321249"/>
    </source>
</evidence>
<evidence type="ECO:0000256" key="2">
    <source>
        <dbReference type="ARBA" id="ARBA00022485"/>
    </source>
</evidence>
<name>A0AAJ6CVT1_9CHLR</name>
<dbReference type="SUPFAM" id="SSF102114">
    <property type="entry name" value="Radical SAM enzymes"/>
    <property type="match status" value="1"/>
</dbReference>
<dbReference type="GO" id="GO:0070040">
    <property type="term" value="F:rRNA (adenine(2503)-C2-)-methyltransferase activity"/>
    <property type="evidence" value="ECO:0007669"/>
    <property type="project" value="UniProtKB-UniRule"/>
</dbReference>
<feature type="active site" description="S-methylcysteine intermediate" evidence="12">
    <location>
        <position position="391"/>
    </location>
</feature>
<evidence type="ECO:0000256" key="8">
    <source>
        <dbReference type="ARBA" id="ARBA00022694"/>
    </source>
</evidence>
<keyword evidence="12" id="KW-1015">Disulfide bond</keyword>
<dbReference type="InterPro" id="IPR048641">
    <property type="entry name" value="RlmN_N"/>
</dbReference>
<dbReference type="SFLD" id="SFLDG01062">
    <property type="entry name" value="methyltransferase_(Class_A)"/>
    <property type="match status" value="1"/>
</dbReference>
<evidence type="ECO:0000256" key="1">
    <source>
        <dbReference type="ARBA" id="ARBA00004496"/>
    </source>
</evidence>
<dbReference type="InterPro" id="IPR027492">
    <property type="entry name" value="RNA_MTrfase_RlmN"/>
</dbReference>
<comment type="catalytic activity">
    <reaction evidence="12">
        <text>adenosine(37) in tRNA + 2 reduced [2Fe-2S]-[ferredoxin] + 2 S-adenosyl-L-methionine = 2-methyladenosine(37) in tRNA + 5'-deoxyadenosine + L-methionine + 2 oxidized [2Fe-2S]-[ferredoxin] + S-adenosyl-L-homocysteine</text>
        <dbReference type="Rhea" id="RHEA:43332"/>
        <dbReference type="Rhea" id="RHEA-COMP:10000"/>
        <dbReference type="Rhea" id="RHEA-COMP:10001"/>
        <dbReference type="Rhea" id="RHEA-COMP:10162"/>
        <dbReference type="Rhea" id="RHEA-COMP:10485"/>
        <dbReference type="ChEBI" id="CHEBI:17319"/>
        <dbReference type="ChEBI" id="CHEBI:33737"/>
        <dbReference type="ChEBI" id="CHEBI:33738"/>
        <dbReference type="ChEBI" id="CHEBI:57844"/>
        <dbReference type="ChEBI" id="CHEBI:57856"/>
        <dbReference type="ChEBI" id="CHEBI:59789"/>
        <dbReference type="ChEBI" id="CHEBI:74411"/>
        <dbReference type="ChEBI" id="CHEBI:74497"/>
        <dbReference type="EC" id="2.1.1.192"/>
    </reaction>
</comment>
<keyword evidence="4 12" id="KW-0698">rRNA processing</keyword>